<dbReference type="SUPFAM" id="SSF55486">
    <property type="entry name" value="Metalloproteases ('zincins'), catalytic domain"/>
    <property type="match status" value="1"/>
</dbReference>
<dbReference type="Proteomes" id="UP000321899">
    <property type="component" value="Unassembled WGS sequence"/>
</dbReference>
<dbReference type="InterPro" id="IPR032534">
    <property type="entry name" value="EcxA_zinc-bd"/>
</dbReference>
<dbReference type="EMBL" id="VDMB01000002">
    <property type="protein sequence ID" value="TYT75962.1"/>
    <property type="molecule type" value="Genomic_DNA"/>
</dbReference>
<comment type="caution">
    <text evidence="2">The sequence shown here is derived from an EMBL/GenBank/DDBJ whole genome shotgun (WGS) entry which is preliminary data.</text>
</comment>
<feature type="domain" description="EcxA zinc-binding" evidence="1">
    <location>
        <begin position="6"/>
        <end position="38"/>
    </location>
</feature>
<dbReference type="OrthoDB" id="6278496at2"/>
<evidence type="ECO:0000313" key="2">
    <source>
        <dbReference type="EMBL" id="TYT75962.1"/>
    </source>
</evidence>
<evidence type="ECO:0000259" key="1">
    <source>
        <dbReference type="Pfam" id="PF16313"/>
    </source>
</evidence>
<evidence type="ECO:0000313" key="3">
    <source>
        <dbReference type="Proteomes" id="UP000321899"/>
    </source>
</evidence>
<gene>
    <name evidence="2" type="ORF">FIM25_03450</name>
</gene>
<dbReference type="Pfam" id="PF16313">
    <property type="entry name" value="DUF4953"/>
    <property type="match status" value="1"/>
</dbReference>
<dbReference type="AlphaFoldDB" id="A0A5Q4VI76"/>
<proteinExistence type="predicted"/>
<dbReference type="InterPro" id="IPR024079">
    <property type="entry name" value="MetalloPept_cat_dom_sf"/>
</dbReference>
<accession>A0A5Q4VI76</accession>
<protein>
    <recommendedName>
        <fullName evidence="1">EcxA zinc-binding domain-containing protein</fullName>
    </recommendedName>
</protein>
<organism evidence="2 3">
    <name type="scientific">Desulfobotulus mexicanus</name>
    <dbReference type="NCBI Taxonomy" id="2586642"/>
    <lineage>
        <taxon>Bacteria</taxon>
        <taxon>Pseudomonadati</taxon>
        <taxon>Thermodesulfobacteriota</taxon>
        <taxon>Desulfobacteria</taxon>
        <taxon>Desulfobacterales</taxon>
        <taxon>Desulfobacteraceae</taxon>
        <taxon>Desulfobotulus</taxon>
    </lineage>
</organism>
<dbReference type="Gene3D" id="3.40.390.10">
    <property type="entry name" value="Collagenase (Catalytic Domain)"/>
    <property type="match status" value="1"/>
</dbReference>
<keyword evidence="3" id="KW-1185">Reference proteome</keyword>
<dbReference type="GO" id="GO:0008237">
    <property type="term" value="F:metallopeptidase activity"/>
    <property type="evidence" value="ECO:0007669"/>
    <property type="project" value="InterPro"/>
</dbReference>
<reference evidence="2 3" key="1">
    <citation type="submission" date="2019-06" db="EMBL/GenBank/DDBJ databases">
        <title>Desulfobotulus mexicanus sp. nov., a novel sulfate-reducing bacterium isolated from the sediment of an alkaline crater lake in Mexico.</title>
        <authorList>
            <person name="Hirschler-Rea A."/>
        </authorList>
    </citation>
    <scope>NUCLEOTIDE SEQUENCE [LARGE SCALE GENOMIC DNA]</scope>
    <source>
        <strain evidence="2 3">PAR22N</strain>
    </source>
</reference>
<sequence>MFLRAAQAEMQETITHEVGHTMGLRHNFAGNLQADLDHHDREKLYQLFLDQGAYYSVIPTTNIMDYNLHYESALNSRRYNPENRIKRTF</sequence>
<name>A0A5Q4VI76_9BACT</name>